<organism evidence="2">
    <name type="scientific">hydrothermal vent metagenome</name>
    <dbReference type="NCBI Taxonomy" id="652676"/>
    <lineage>
        <taxon>unclassified sequences</taxon>
        <taxon>metagenomes</taxon>
        <taxon>ecological metagenomes</taxon>
    </lineage>
</organism>
<dbReference type="SUPFAM" id="SSF51735">
    <property type="entry name" value="NAD(P)-binding Rossmann-fold domains"/>
    <property type="match status" value="1"/>
</dbReference>
<dbReference type="GO" id="GO:0019305">
    <property type="term" value="P:dTDP-rhamnose biosynthetic process"/>
    <property type="evidence" value="ECO:0007669"/>
    <property type="project" value="TreeGrafter"/>
</dbReference>
<dbReference type="CDD" id="cd05254">
    <property type="entry name" value="dTDP_HR_like_SDR_e"/>
    <property type="match status" value="1"/>
</dbReference>
<dbReference type="InterPro" id="IPR036291">
    <property type="entry name" value="NAD(P)-bd_dom_sf"/>
</dbReference>
<gene>
    <name evidence="2" type="ORF">MNB_SV-9-663</name>
</gene>
<keyword evidence="2" id="KW-0560">Oxidoreductase</keyword>
<dbReference type="GO" id="GO:0008831">
    <property type="term" value="F:dTDP-4-dehydrorhamnose reductase activity"/>
    <property type="evidence" value="ECO:0007669"/>
    <property type="project" value="UniProtKB-EC"/>
</dbReference>
<dbReference type="InterPro" id="IPR029903">
    <property type="entry name" value="RmlD-like-bd"/>
</dbReference>
<sequence>MSNILVTGSHGQLGSEIKTIVKNNSLEYADKSFFFTTKDSLDITDKSSIEAYIKNNNIDIIINCAAYTAVDNAEENIIMADAINREAVKDLAVFSKKYNIELIHISTDYLFDGNTFKPYTEDIQSNPQGIYSKTKLAGEQEIRQVNPSNSIIIRTSWIYSSLGTNFVKTMLRLGEEKESLNVVFDQIGTPTYARDLASAILSIINHPIIHSDDVSIYHYSNEGVASWYDFAKSIFEISNINCKVNPIETHQYPTPAKRPYYSILNKAKIKKDYGLDIPYWRDSLKDCLLKTSNKASV</sequence>
<proteinExistence type="predicted"/>
<dbReference type="InterPro" id="IPR005913">
    <property type="entry name" value="dTDP_dehydrorham_reduct"/>
</dbReference>
<dbReference type="Pfam" id="PF04321">
    <property type="entry name" value="RmlD_sub_bind"/>
    <property type="match status" value="1"/>
</dbReference>
<dbReference type="GO" id="GO:0005829">
    <property type="term" value="C:cytosol"/>
    <property type="evidence" value="ECO:0007669"/>
    <property type="project" value="TreeGrafter"/>
</dbReference>
<evidence type="ECO:0000313" key="2">
    <source>
        <dbReference type="EMBL" id="SFV53974.1"/>
    </source>
</evidence>
<protein>
    <submittedName>
        <fullName evidence="2">dTDP-4-dehydrorhamnose reductase</fullName>
        <ecNumber evidence="2">1.1.1.133</ecNumber>
    </submittedName>
</protein>
<dbReference type="PANTHER" id="PTHR10491">
    <property type="entry name" value="DTDP-4-DEHYDRORHAMNOSE REDUCTASE"/>
    <property type="match status" value="1"/>
</dbReference>
<dbReference type="AlphaFoldDB" id="A0A1W1BK94"/>
<feature type="domain" description="RmlD-like substrate binding" evidence="1">
    <location>
        <begin position="3"/>
        <end position="290"/>
    </location>
</feature>
<dbReference type="Gene3D" id="3.90.25.10">
    <property type="entry name" value="UDP-galactose 4-epimerase, domain 1"/>
    <property type="match status" value="1"/>
</dbReference>
<reference evidence="2" key="1">
    <citation type="submission" date="2016-10" db="EMBL/GenBank/DDBJ databases">
        <authorList>
            <person name="de Groot N.N."/>
        </authorList>
    </citation>
    <scope>NUCLEOTIDE SEQUENCE</scope>
</reference>
<dbReference type="EC" id="1.1.1.133" evidence="2"/>
<evidence type="ECO:0000259" key="1">
    <source>
        <dbReference type="Pfam" id="PF04321"/>
    </source>
</evidence>
<dbReference type="EMBL" id="FPHG01000021">
    <property type="protein sequence ID" value="SFV53974.1"/>
    <property type="molecule type" value="Genomic_DNA"/>
</dbReference>
<accession>A0A1W1BK94</accession>
<dbReference type="NCBIfam" id="TIGR01214">
    <property type="entry name" value="rmlD"/>
    <property type="match status" value="1"/>
</dbReference>
<dbReference type="Gene3D" id="3.40.50.720">
    <property type="entry name" value="NAD(P)-binding Rossmann-like Domain"/>
    <property type="match status" value="1"/>
</dbReference>
<dbReference type="PANTHER" id="PTHR10491:SF4">
    <property type="entry name" value="METHIONINE ADENOSYLTRANSFERASE 2 SUBUNIT BETA"/>
    <property type="match status" value="1"/>
</dbReference>
<name>A0A1W1BK94_9ZZZZ</name>